<keyword evidence="12" id="KW-1185">Reference proteome</keyword>
<keyword evidence="4" id="KW-0620">Polyamine biosynthesis</keyword>
<dbReference type="Gene3D" id="3.20.20.10">
    <property type="entry name" value="Alanine racemase"/>
    <property type="match status" value="1"/>
</dbReference>
<dbReference type="EC" id="4.1.1.17" evidence="7"/>
<feature type="domain" description="Orn/DAP/Arg decarboxylase 2 N-terminal" evidence="10">
    <location>
        <begin position="45"/>
        <end position="196"/>
    </location>
</feature>
<dbReference type="PANTHER" id="PTHR11482">
    <property type="entry name" value="ARGININE/DIAMINOPIMELATE/ORNITHINE DECARBOXYLASE"/>
    <property type="match status" value="1"/>
</dbReference>
<proteinExistence type="inferred from homology"/>
<keyword evidence="3" id="KW-0663">Pyridoxal phosphate</keyword>
<evidence type="ECO:0000259" key="10">
    <source>
        <dbReference type="Pfam" id="PF02784"/>
    </source>
</evidence>
<reference evidence="11" key="1">
    <citation type="submission" date="2022-11" db="EMBL/GenBank/DDBJ databases">
        <title>Centuries of genome instability and evolution in soft-shell clam transmissible cancer (bioRxiv).</title>
        <authorList>
            <person name="Hart S.F.M."/>
            <person name="Yonemitsu M.A."/>
            <person name="Giersch R.M."/>
            <person name="Beal B.F."/>
            <person name="Arriagada G."/>
            <person name="Davis B.W."/>
            <person name="Ostrander E.A."/>
            <person name="Goff S.P."/>
            <person name="Metzger M.J."/>
        </authorList>
    </citation>
    <scope>NUCLEOTIDE SEQUENCE</scope>
    <source>
        <strain evidence="11">MELC-2E11</strain>
        <tissue evidence="11">Siphon/mantle</tissue>
    </source>
</reference>
<dbReference type="PRINTS" id="PR01182">
    <property type="entry name" value="ORNDCRBXLASE"/>
</dbReference>
<evidence type="ECO:0000256" key="1">
    <source>
        <dbReference type="ARBA" id="ARBA00001933"/>
    </source>
</evidence>
<organism evidence="11 12">
    <name type="scientific">Mya arenaria</name>
    <name type="common">Soft-shell clam</name>
    <dbReference type="NCBI Taxonomy" id="6604"/>
    <lineage>
        <taxon>Eukaryota</taxon>
        <taxon>Metazoa</taxon>
        <taxon>Spiralia</taxon>
        <taxon>Lophotrochozoa</taxon>
        <taxon>Mollusca</taxon>
        <taxon>Bivalvia</taxon>
        <taxon>Autobranchia</taxon>
        <taxon>Heteroconchia</taxon>
        <taxon>Euheterodonta</taxon>
        <taxon>Imparidentia</taxon>
        <taxon>Neoheterodontei</taxon>
        <taxon>Myida</taxon>
        <taxon>Myoidea</taxon>
        <taxon>Myidae</taxon>
        <taxon>Mya</taxon>
    </lineage>
</organism>
<dbReference type="Proteomes" id="UP001164746">
    <property type="component" value="Chromosome 13"/>
</dbReference>
<comment type="pathway">
    <text evidence="6">Amine and polyamine biosynthesis; putrescine biosynthesis via L-ornithine pathway; putrescine from L-ornithine: step 1/1.</text>
</comment>
<evidence type="ECO:0000313" key="11">
    <source>
        <dbReference type="EMBL" id="WAR22748.1"/>
    </source>
</evidence>
<dbReference type="PANTHER" id="PTHR11482:SF6">
    <property type="entry name" value="ORNITHINE DECARBOXYLASE 1-RELATED"/>
    <property type="match status" value="1"/>
</dbReference>
<dbReference type="PROSITE" id="PS00878">
    <property type="entry name" value="ODR_DC_2_1"/>
    <property type="match status" value="1"/>
</dbReference>
<evidence type="ECO:0000256" key="8">
    <source>
        <dbReference type="ARBA" id="ARBA00046672"/>
    </source>
</evidence>
<comment type="cofactor">
    <cofactor evidence="1">
        <name>pyridoxal 5'-phosphate</name>
        <dbReference type="ChEBI" id="CHEBI:597326"/>
    </cofactor>
</comment>
<dbReference type="InterPro" id="IPR022644">
    <property type="entry name" value="De-COase2_N"/>
</dbReference>
<evidence type="ECO:0000256" key="2">
    <source>
        <dbReference type="ARBA" id="ARBA00008872"/>
    </source>
</evidence>
<evidence type="ECO:0000256" key="6">
    <source>
        <dbReference type="ARBA" id="ARBA00034115"/>
    </source>
</evidence>
<evidence type="ECO:0000256" key="9">
    <source>
        <dbReference type="ARBA" id="ARBA00049127"/>
    </source>
</evidence>
<name>A0ABY7FPW7_MYAAR</name>
<dbReference type="InterPro" id="IPR029066">
    <property type="entry name" value="PLP-binding_barrel"/>
</dbReference>
<sequence>MKTYMETTPIELHPFSQSIHSIVEQHVQAANKTGGDDPFIVGDLGDVIYKYRNWLRNLPRVKPFYAVKCNDDSTVLKLLADLGANFDCASKAEIQKVLSLGVPAGRIIYANPCKQASMLRYAAKHGVSMMTFDNEAELHKVKSIYPDAKLVLRILPPSNFKVQCELGIKFGCHPSKALNLLQLARDLDLNVMGIRYMFGKTLVAGLIGRTESY</sequence>
<evidence type="ECO:0000313" key="12">
    <source>
        <dbReference type="Proteomes" id="UP001164746"/>
    </source>
</evidence>
<comment type="similarity">
    <text evidence="2">Belongs to the Orn/Lys/Arg decarboxylase class-II family.</text>
</comment>
<protein>
    <recommendedName>
        <fullName evidence="7">ornithine decarboxylase</fullName>
        <ecNumber evidence="7">4.1.1.17</ecNumber>
    </recommendedName>
</protein>
<evidence type="ECO:0000256" key="4">
    <source>
        <dbReference type="ARBA" id="ARBA00023115"/>
    </source>
</evidence>
<evidence type="ECO:0000256" key="7">
    <source>
        <dbReference type="ARBA" id="ARBA00034138"/>
    </source>
</evidence>
<comment type="subunit">
    <text evidence="8">Homodimer. Only the dimer is catalytically active, as the active sites are constructed of residues from both monomers.</text>
</comment>
<dbReference type="EMBL" id="CP111024">
    <property type="protein sequence ID" value="WAR22748.1"/>
    <property type="molecule type" value="Genomic_DNA"/>
</dbReference>
<keyword evidence="5" id="KW-0456">Lyase</keyword>
<dbReference type="PRINTS" id="PR01179">
    <property type="entry name" value="ODADCRBXLASE"/>
</dbReference>
<dbReference type="Pfam" id="PF02784">
    <property type="entry name" value="Orn_Arg_deC_N"/>
    <property type="match status" value="1"/>
</dbReference>
<evidence type="ECO:0000256" key="3">
    <source>
        <dbReference type="ARBA" id="ARBA00022898"/>
    </source>
</evidence>
<dbReference type="InterPro" id="IPR002433">
    <property type="entry name" value="Orn_de-COase"/>
</dbReference>
<dbReference type="SUPFAM" id="SSF51419">
    <property type="entry name" value="PLP-binding barrel"/>
    <property type="match status" value="1"/>
</dbReference>
<dbReference type="InterPro" id="IPR000183">
    <property type="entry name" value="Orn/DAP/Arg_de-COase"/>
</dbReference>
<dbReference type="InterPro" id="IPR022653">
    <property type="entry name" value="De-COase2_pyr-phos_BS"/>
</dbReference>
<evidence type="ECO:0000256" key="5">
    <source>
        <dbReference type="ARBA" id="ARBA00023239"/>
    </source>
</evidence>
<comment type="catalytic activity">
    <reaction evidence="9">
        <text>L-ornithine + H(+) = putrescine + CO2</text>
        <dbReference type="Rhea" id="RHEA:22964"/>
        <dbReference type="ChEBI" id="CHEBI:15378"/>
        <dbReference type="ChEBI" id="CHEBI:16526"/>
        <dbReference type="ChEBI" id="CHEBI:46911"/>
        <dbReference type="ChEBI" id="CHEBI:326268"/>
        <dbReference type="EC" id="4.1.1.17"/>
    </reaction>
</comment>
<accession>A0ABY7FPW7</accession>
<gene>
    <name evidence="11" type="ORF">MAR_036417</name>
</gene>